<protein>
    <submittedName>
        <fullName evidence="2">Uncharacterized protein</fullName>
    </submittedName>
</protein>
<proteinExistence type="predicted"/>
<dbReference type="EMBL" id="UZAU01000112">
    <property type="status" value="NOT_ANNOTATED_CDS"/>
    <property type="molecule type" value="Genomic_DNA"/>
</dbReference>
<dbReference type="AlphaFoldDB" id="A0A803P1B7"/>
<name>A0A803P1B7_CANSA</name>
<keyword evidence="3" id="KW-1185">Reference proteome</keyword>
<feature type="region of interest" description="Disordered" evidence="1">
    <location>
        <begin position="57"/>
        <end position="96"/>
    </location>
</feature>
<evidence type="ECO:0000313" key="2">
    <source>
        <dbReference type="EnsemblPlants" id="cds.evm.model.02.495"/>
    </source>
</evidence>
<evidence type="ECO:0000313" key="3">
    <source>
        <dbReference type="Proteomes" id="UP000596661"/>
    </source>
</evidence>
<dbReference type="Proteomes" id="UP000596661">
    <property type="component" value="Chromosome 2"/>
</dbReference>
<organism evidence="2 3">
    <name type="scientific">Cannabis sativa</name>
    <name type="common">Hemp</name>
    <name type="synonym">Marijuana</name>
    <dbReference type="NCBI Taxonomy" id="3483"/>
    <lineage>
        <taxon>Eukaryota</taxon>
        <taxon>Viridiplantae</taxon>
        <taxon>Streptophyta</taxon>
        <taxon>Embryophyta</taxon>
        <taxon>Tracheophyta</taxon>
        <taxon>Spermatophyta</taxon>
        <taxon>Magnoliopsida</taxon>
        <taxon>eudicotyledons</taxon>
        <taxon>Gunneridae</taxon>
        <taxon>Pentapetalae</taxon>
        <taxon>rosids</taxon>
        <taxon>fabids</taxon>
        <taxon>Rosales</taxon>
        <taxon>Cannabaceae</taxon>
        <taxon>Cannabis</taxon>
    </lineage>
</organism>
<dbReference type="Gramene" id="evm.model.02.495">
    <property type="protein sequence ID" value="cds.evm.model.02.495"/>
    <property type="gene ID" value="evm.TU.02.495"/>
</dbReference>
<evidence type="ECO:0000256" key="1">
    <source>
        <dbReference type="SAM" id="MobiDB-lite"/>
    </source>
</evidence>
<reference evidence="2" key="2">
    <citation type="submission" date="2021-03" db="UniProtKB">
        <authorList>
            <consortium name="EnsemblPlants"/>
        </authorList>
    </citation>
    <scope>IDENTIFICATION</scope>
</reference>
<accession>A0A803P1B7</accession>
<reference evidence="2" key="1">
    <citation type="submission" date="2018-11" db="EMBL/GenBank/DDBJ databases">
        <authorList>
            <person name="Grassa J C."/>
        </authorList>
    </citation>
    <scope>NUCLEOTIDE SEQUENCE [LARGE SCALE GENOMIC DNA]</scope>
</reference>
<sequence length="110" mass="12056">MTSDYNTCARSTFKTIASFRDPENLESLGVNVIHVFTNQTCGTIREGTEFLHKALRGNGSQKQHPSLRNPESSTGSEDVGHVTSLQNNTPKMVIPFSDTGSDLVPCARSW</sequence>
<feature type="compositionally biased region" description="Polar residues" evidence="1">
    <location>
        <begin position="58"/>
        <end position="76"/>
    </location>
</feature>
<dbReference type="EnsemblPlants" id="evm.model.02.495">
    <property type="protein sequence ID" value="cds.evm.model.02.495"/>
    <property type="gene ID" value="evm.TU.02.495"/>
</dbReference>